<proteinExistence type="predicted"/>
<evidence type="ECO:0000313" key="2">
    <source>
        <dbReference type="Proteomes" id="UP000187012"/>
    </source>
</evidence>
<reference evidence="1 2" key="1">
    <citation type="submission" date="2016-12" db="EMBL/GenBank/DDBJ databases">
        <authorList>
            <person name="Song W.-J."/>
            <person name="Kurnit D.M."/>
        </authorList>
    </citation>
    <scope>NUCLEOTIDE SEQUENCE [LARGE SCALE GENOMIC DNA]</scope>
    <source>
        <strain evidence="1 2">STM7296</strain>
    </source>
</reference>
<dbReference type="InterPro" id="IPR021847">
    <property type="entry name" value="DUF3443"/>
</dbReference>
<dbReference type="STRING" id="1247936.BN2475_80123"/>
<dbReference type="Proteomes" id="UP000187012">
    <property type="component" value="Unassembled WGS sequence"/>
</dbReference>
<dbReference type="Pfam" id="PF11925">
    <property type="entry name" value="DUF3443"/>
    <property type="match status" value="1"/>
</dbReference>
<keyword evidence="2" id="KW-1185">Reference proteome</keyword>
<gene>
    <name evidence="1" type="ORF">BN2475_80123</name>
</gene>
<name>A0A1N7RMP8_9BURK</name>
<sequence length="327" mass="33612">MQLDTGSVGVRVLGSALGSALGARLPAQSGATDDPTGNASIAECAVFGSGYTWGSIKRADVTIGSKMASNMPIQVIADGKYSTPSDCMSRGGTNLGSVTDMGANGVVGIAPPQRDNPAAASTSLPAAYYYCTSATSCTSTRVPLDTQVMNPVANFTSDNNGTIIRLPALPAGGQATATGELIFGIGTQTNNALPSAPNILSLNQYGYFTTTYKSRPYTSAIDSGSNANIFADSTVPYTSNYWYVPITTLSLSAILTGISNGSTPATVSFSLANAASLLANQYAAYDSLGSPSSGMFIWGLPFFYGRSVYTALSNARIGTQTGPFIAF</sequence>
<dbReference type="EMBL" id="CYGX02000008">
    <property type="protein sequence ID" value="SIT36376.1"/>
    <property type="molecule type" value="Genomic_DNA"/>
</dbReference>
<dbReference type="AlphaFoldDB" id="A0A1N7RMP8"/>
<organism evidence="1 2">
    <name type="scientific">Paraburkholderia ribeironis</name>
    <dbReference type="NCBI Taxonomy" id="1247936"/>
    <lineage>
        <taxon>Bacteria</taxon>
        <taxon>Pseudomonadati</taxon>
        <taxon>Pseudomonadota</taxon>
        <taxon>Betaproteobacteria</taxon>
        <taxon>Burkholderiales</taxon>
        <taxon>Burkholderiaceae</taxon>
        <taxon>Paraburkholderia</taxon>
    </lineage>
</organism>
<protein>
    <submittedName>
        <fullName evidence="1">Uncharacterized protein</fullName>
    </submittedName>
</protein>
<evidence type="ECO:0000313" key="1">
    <source>
        <dbReference type="EMBL" id="SIT36376.1"/>
    </source>
</evidence>
<accession>A0A1N7RMP8</accession>